<reference evidence="2" key="1">
    <citation type="submission" date="2023-03" db="UniProtKB">
        <authorList>
            <consortium name="EnsemblPlants"/>
        </authorList>
    </citation>
    <scope>IDENTIFICATION</scope>
</reference>
<dbReference type="EnsemblPlants" id="MELO3C017885.2.1">
    <property type="protein sequence ID" value="MELO3C017885.2.1"/>
    <property type="gene ID" value="MELO3C017885.2"/>
</dbReference>
<protein>
    <submittedName>
        <fullName evidence="2">Uncharacterized protein</fullName>
    </submittedName>
</protein>
<evidence type="ECO:0000256" key="1">
    <source>
        <dbReference type="SAM" id="MobiDB-lite"/>
    </source>
</evidence>
<name>A0A9I9DG81_CUCME</name>
<accession>A0A9I9DG81</accession>
<evidence type="ECO:0000313" key="2">
    <source>
        <dbReference type="EnsemblPlants" id="MELO3C017885.2.1"/>
    </source>
</evidence>
<feature type="region of interest" description="Disordered" evidence="1">
    <location>
        <begin position="55"/>
        <end position="79"/>
    </location>
</feature>
<sequence>MTSTSIKYIQNPKQQKRAYPMYRATNIKQTQKAKPDPQSTRIRFQEEKIREPLLETKKIHGYKDKSRTKSKFEKSINQH</sequence>
<proteinExistence type="predicted"/>
<organism evidence="2">
    <name type="scientific">Cucumis melo</name>
    <name type="common">Muskmelon</name>
    <dbReference type="NCBI Taxonomy" id="3656"/>
    <lineage>
        <taxon>Eukaryota</taxon>
        <taxon>Viridiplantae</taxon>
        <taxon>Streptophyta</taxon>
        <taxon>Embryophyta</taxon>
        <taxon>Tracheophyta</taxon>
        <taxon>Spermatophyta</taxon>
        <taxon>Magnoliopsida</taxon>
        <taxon>eudicotyledons</taxon>
        <taxon>Gunneridae</taxon>
        <taxon>Pentapetalae</taxon>
        <taxon>rosids</taxon>
        <taxon>fabids</taxon>
        <taxon>Cucurbitales</taxon>
        <taxon>Cucurbitaceae</taxon>
        <taxon>Benincaseae</taxon>
        <taxon>Cucumis</taxon>
    </lineage>
</organism>
<dbReference type="AlphaFoldDB" id="A0A9I9DG81"/>
<dbReference type="Gramene" id="MELO3C017885.2.1">
    <property type="protein sequence ID" value="MELO3C017885.2.1"/>
    <property type="gene ID" value="MELO3C017885.2"/>
</dbReference>